<evidence type="ECO:0000313" key="1">
    <source>
        <dbReference type="EMBL" id="UUL82538.1"/>
    </source>
</evidence>
<protein>
    <recommendedName>
        <fullName evidence="3">ATP-binding protein</fullName>
    </recommendedName>
</protein>
<name>A0ABY5L8Z5_9SPHN</name>
<dbReference type="EMBL" id="CP101740">
    <property type="protein sequence ID" value="UUL82538.1"/>
    <property type="molecule type" value="Genomic_DNA"/>
</dbReference>
<dbReference type="SUPFAM" id="SSF52540">
    <property type="entry name" value="P-loop containing nucleoside triphosphate hydrolases"/>
    <property type="match status" value="1"/>
</dbReference>
<accession>A0ABY5L8Z5</accession>
<evidence type="ECO:0000313" key="2">
    <source>
        <dbReference type="Proteomes" id="UP001058533"/>
    </source>
</evidence>
<proteinExistence type="predicted"/>
<dbReference type="InterPro" id="IPR027417">
    <property type="entry name" value="P-loop_NTPase"/>
</dbReference>
<keyword evidence="2" id="KW-1185">Reference proteome</keyword>
<sequence>MLELSLGAACWSAESAAAMFRVEALEGNEAIFLATHSPIRGFSVSGGRADEIRTHDERGVLEALAPPSVHHAFCVVEGEPGSGKSHLIRWLYVNWPDNGLDRPLLLQRSDGSLEGALAQLRERLPSEFKELFDGLGTKQKVAEAGRARTFHSNLFQALKPDHYERPPADHEWCERWHPAQMLRPDNVEEQWDAPRRILRLISGKDGERNSESARFNVFDVYDLIELVDRNDLKSSKTQNLRSALIGESVDIEDAREAGWDADRVVRELGSKIPQHLAFAKALNLRKNDAIQHVVGVTSESLKKLFREVRRALRARGERLVLLLEDITSWEGLDDSLIDVLTTNAETRSDDEDSRDQCDLVSVVGLTPDYYDTTLRTNYQDRITHKISLGEGEDGIQDVAMMRDSIDRQRFVTRYLAATRAGPENLKAWREVRRTEPDRAPPNPCPECPRVEVCHAAFGAIDGIGFFPFTPKALDGFFNALNEQDQRRTWKTPRGVIQSILSPSLRQPGMLNAGAYPGANVEVRAFDPRTRYASGALDRLLQARGQDETERERLRRTMTFWGATGDLQTTLEADGQLAFHGVPQAVFDAFRLPWLGGEPGDAVVVPIEALVIQPEVAAPPPPPAPAPIVPLDASAPDTIVVQPLPEAASATPTASAKPAPSTTVRQAKLRLDPANIQQWRKDGGKLQNPNEWNDALFRIADQIDPRTAGYDGWIWGRLIQAPTLKIEGTATAREGVLLLPAEAWLQDGLAAYAEIEANAPATANEIEFRQARLARMLRHLKRHIFAYIDKVLGETKQGAPWRPAVAAAQILLVRAWLRGTVLPTATPAEQWRVLLQDEGIAESAPASRTIKWQTLLSGTAQQHAALRTLLRESLSLPQGESREFGLASGVAARAIVTLIRTLEFSDVPTKVKHIESRRIIETAAGQLVNAHEALPAMMNNEQRRLADRSEKLLGLLRGRSLRAHSERVDQAVVAASQALPGVAFDRVREWKSAYEGVQGTLADGARDLQKTLTLFCAAEEADAFPDDFSDEPASPSETLASLVMAQSADLETVLVAFTAGEAVVTLLADAARATVEQSGPVAGLEGVHAHGAALVAAANEITAYLNAARET</sequence>
<organism evidence="1 2">
    <name type="scientific">Sphingomonas qomolangmaensis</name>
    <dbReference type="NCBI Taxonomy" id="2918765"/>
    <lineage>
        <taxon>Bacteria</taxon>
        <taxon>Pseudomonadati</taxon>
        <taxon>Pseudomonadota</taxon>
        <taxon>Alphaproteobacteria</taxon>
        <taxon>Sphingomonadales</taxon>
        <taxon>Sphingomonadaceae</taxon>
        <taxon>Sphingomonas</taxon>
    </lineage>
</organism>
<evidence type="ECO:0008006" key="3">
    <source>
        <dbReference type="Google" id="ProtNLM"/>
    </source>
</evidence>
<dbReference type="RefSeq" id="WP_256506375.1">
    <property type="nucleotide sequence ID" value="NZ_CP101740.1"/>
</dbReference>
<dbReference type="Proteomes" id="UP001058533">
    <property type="component" value="Chromosome"/>
</dbReference>
<reference evidence="1" key="1">
    <citation type="submission" date="2022-07" db="EMBL/GenBank/DDBJ databases">
        <title>Sphingomonas sp. nov., a novel bacterium isolated from the north slope of the Mount Everest.</title>
        <authorList>
            <person name="Cui X."/>
            <person name="Liu Y."/>
        </authorList>
    </citation>
    <scope>NUCLEOTIDE SEQUENCE</scope>
    <source>
        <strain evidence="1">S5-59</strain>
    </source>
</reference>
<gene>
    <name evidence="1" type="ORF">NMP03_15425</name>
</gene>